<protein>
    <submittedName>
        <fullName evidence="6">Regulator of nonsense transcripts 1-like</fullName>
    </submittedName>
</protein>
<dbReference type="Proteomes" id="UP000241890">
    <property type="component" value="Unassembled WGS sequence"/>
</dbReference>
<keyword evidence="4" id="KW-0067">ATP-binding</keyword>
<dbReference type="Pfam" id="PF13087">
    <property type="entry name" value="AAA_12"/>
    <property type="match status" value="1"/>
</dbReference>
<gene>
    <name evidence="6" type="ORF">FCC1311_060662</name>
</gene>
<keyword evidence="7" id="KW-1185">Reference proteome</keyword>
<dbReference type="AlphaFoldDB" id="A0A2R5GG14"/>
<dbReference type="Gene3D" id="3.40.50.300">
    <property type="entry name" value="P-loop containing nucleotide triphosphate hydrolases"/>
    <property type="match status" value="2"/>
</dbReference>
<dbReference type="InterPro" id="IPR027417">
    <property type="entry name" value="P-loop_NTPase"/>
</dbReference>
<dbReference type="GO" id="GO:0016787">
    <property type="term" value="F:hydrolase activity"/>
    <property type="evidence" value="ECO:0007669"/>
    <property type="project" value="UniProtKB-KW"/>
</dbReference>
<proteinExistence type="predicted"/>
<keyword evidence="1" id="KW-0547">Nucleotide-binding</keyword>
<dbReference type="GO" id="GO:0043139">
    <property type="term" value="F:5'-3' DNA helicase activity"/>
    <property type="evidence" value="ECO:0007669"/>
    <property type="project" value="TreeGrafter"/>
</dbReference>
<dbReference type="GO" id="GO:0005524">
    <property type="term" value="F:ATP binding"/>
    <property type="evidence" value="ECO:0007669"/>
    <property type="project" value="UniProtKB-KW"/>
</dbReference>
<evidence type="ECO:0000313" key="6">
    <source>
        <dbReference type="EMBL" id="GBG29846.1"/>
    </source>
</evidence>
<evidence type="ECO:0000313" key="7">
    <source>
        <dbReference type="Proteomes" id="UP000241890"/>
    </source>
</evidence>
<keyword evidence="3" id="KW-0347">Helicase</keyword>
<reference evidence="6 7" key="1">
    <citation type="submission" date="2017-12" db="EMBL/GenBank/DDBJ databases">
        <title>Sequencing, de novo assembly and annotation of complete genome of a new Thraustochytrid species, strain FCC1311.</title>
        <authorList>
            <person name="Sedici K."/>
            <person name="Godart F."/>
            <person name="Aiese Cigliano R."/>
            <person name="Sanseverino W."/>
            <person name="Barakat M."/>
            <person name="Ortet P."/>
            <person name="Marechal E."/>
            <person name="Cagnac O."/>
            <person name="Amato A."/>
        </authorList>
    </citation>
    <scope>NUCLEOTIDE SEQUENCE [LARGE SCALE GENOMIC DNA]</scope>
</reference>
<sequence length="956" mass="105443">MANDKVRFYDLSRQMDFDMDVGTILRQYKDSAEYDLIVLAQAPLIAPRTGGGGIPWIDELRSAGADFAHARPDFIFLTPQTGELLVVDAKSSSSLKFSHRVQVAVYSILLHDLLAFHRLDMDFSVAPYGGVWLPCESQSWGSILLHGPVRFNLSADLKSMRAFLSGSLGRILSSRHSENSLRWRLAPHCTSCDFLNSCRDTRDGALVGHAPHLPSECVTILEDMHDDAENLPLKDIEDLIPEDGGLRLARLNANLRDFRDVLENHTCKTRVGHGLLLTGFFDLSHGAEVLIIDAVARPDKLPQEPLVVSCRLRNSANYCSWSSGPDNSDSMSAFVNALFKMLQPSLHESKPLACVAWDSPALSLFTQILVKVAVSEAQRARSCNENAASEEEEADMLSKRASLLAWSIGDRSMLEDLPYTLPLEGKIFKLVSTGENKKVAGTYKALSKNCTFRADGDVTADLASKLATGDTFPQWYLVPATPIAWKQLLLTDDIDFMDTFPDSIPFSHGVASLQSTNRTTNPQTILVQIRGVMASGVQGQERWPEKDHVYFLVKRCVNFACKRLIQELEALSRGDPAGFITLCKNPAQWEASMPRLDLKVNKKRQFFDGLHASQRMAVENCLQRRMQVIWGPPGSGKTFTAARVVLEILNTDTPAPRVAIVMASTNSAINTCLSHIREACQTFGLKRVCIRQIASNSEQGEDGGFATVEPGNVKAKLWGNYDMTILGTTPWQLFKCPGIKENRNDCVATPGFATLLLIDEASQMHEAHAAIGLRALHPEWGRLVVVGDHKQLGPVDELDGPAARSFLDTCISQGVEDAIGKKLATKLLENLRMNTAMGKLLHGPYGHFSAEEAAAIRVDTVEKAQGQTFDLVLVLYGIQSHRAIAREATFIFDERRLNVAISRARYRTIVLAGENLTEVSPRALIDPVVQRGWAEMCRLRDFAAAAGSHSIENLGQ</sequence>
<dbReference type="PANTHER" id="PTHR43788">
    <property type="entry name" value="DNA2/NAM7 HELICASE FAMILY MEMBER"/>
    <property type="match status" value="1"/>
</dbReference>
<evidence type="ECO:0000259" key="5">
    <source>
        <dbReference type="Pfam" id="PF13087"/>
    </source>
</evidence>
<accession>A0A2R5GG14</accession>
<organism evidence="6 7">
    <name type="scientific">Hondaea fermentalgiana</name>
    <dbReference type="NCBI Taxonomy" id="2315210"/>
    <lineage>
        <taxon>Eukaryota</taxon>
        <taxon>Sar</taxon>
        <taxon>Stramenopiles</taxon>
        <taxon>Bigyra</taxon>
        <taxon>Labyrinthulomycetes</taxon>
        <taxon>Thraustochytrida</taxon>
        <taxon>Thraustochytriidae</taxon>
        <taxon>Hondaea</taxon>
    </lineage>
</organism>
<keyword evidence="2" id="KW-0378">Hydrolase</keyword>
<dbReference type="OrthoDB" id="6513042at2759"/>
<dbReference type="Pfam" id="PF13604">
    <property type="entry name" value="AAA_30"/>
    <property type="match status" value="1"/>
</dbReference>
<dbReference type="PANTHER" id="PTHR43788:SF8">
    <property type="entry name" value="DNA-BINDING PROTEIN SMUBP-2"/>
    <property type="match status" value="1"/>
</dbReference>
<dbReference type="InterPro" id="IPR050534">
    <property type="entry name" value="Coronavir_polyprotein_1ab"/>
</dbReference>
<dbReference type="InterPro" id="IPR041679">
    <property type="entry name" value="DNA2/NAM7-like_C"/>
</dbReference>
<dbReference type="SUPFAM" id="SSF52540">
    <property type="entry name" value="P-loop containing nucleoside triphosphate hydrolases"/>
    <property type="match status" value="1"/>
</dbReference>
<feature type="domain" description="DNA2/NAM7 helicase-like C-terminal" evidence="5">
    <location>
        <begin position="851"/>
        <end position="912"/>
    </location>
</feature>
<evidence type="ECO:0000256" key="4">
    <source>
        <dbReference type="ARBA" id="ARBA00022840"/>
    </source>
</evidence>
<dbReference type="InParanoid" id="A0A2R5GG14"/>
<dbReference type="EMBL" id="BEYU01000067">
    <property type="protein sequence ID" value="GBG29846.1"/>
    <property type="molecule type" value="Genomic_DNA"/>
</dbReference>
<name>A0A2R5GG14_9STRA</name>
<evidence type="ECO:0000256" key="3">
    <source>
        <dbReference type="ARBA" id="ARBA00022806"/>
    </source>
</evidence>
<comment type="caution">
    <text evidence="6">The sequence shown here is derived from an EMBL/GenBank/DDBJ whole genome shotgun (WGS) entry which is preliminary data.</text>
</comment>
<evidence type="ECO:0000256" key="1">
    <source>
        <dbReference type="ARBA" id="ARBA00022741"/>
    </source>
</evidence>
<evidence type="ECO:0000256" key="2">
    <source>
        <dbReference type="ARBA" id="ARBA00022801"/>
    </source>
</evidence>